<feature type="transmembrane region" description="Helical" evidence="1">
    <location>
        <begin position="53"/>
        <end position="71"/>
    </location>
</feature>
<name>A0A183FQK6_HELPZ</name>
<feature type="signal peptide" evidence="2">
    <location>
        <begin position="1"/>
        <end position="20"/>
    </location>
</feature>
<accession>A0A3P7YZY3</accession>
<organism evidence="4 5">
    <name type="scientific">Heligmosomoides polygyrus</name>
    <name type="common">Parasitic roundworm</name>
    <dbReference type="NCBI Taxonomy" id="6339"/>
    <lineage>
        <taxon>Eukaryota</taxon>
        <taxon>Metazoa</taxon>
        <taxon>Ecdysozoa</taxon>
        <taxon>Nematoda</taxon>
        <taxon>Chromadorea</taxon>
        <taxon>Rhabditida</taxon>
        <taxon>Rhabditina</taxon>
        <taxon>Rhabditomorpha</taxon>
        <taxon>Strongyloidea</taxon>
        <taxon>Heligmosomidae</taxon>
        <taxon>Heligmosomoides</taxon>
    </lineage>
</organism>
<protein>
    <submittedName>
        <fullName evidence="3 5">Uncharacterized protein</fullName>
    </submittedName>
</protein>
<proteinExistence type="predicted"/>
<evidence type="ECO:0000256" key="2">
    <source>
        <dbReference type="SAM" id="SignalP"/>
    </source>
</evidence>
<feature type="chain" id="PRO_5044551551" evidence="2">
    <location>
        <begin position="21"/>
        <end position="86"/>
    </location>
</feature>
<gene>
    <name evidence="3" type="ORF">HPBE_LOCUS10023</name>
</gene>
<evidence type="ECO:0000313" key="3">
    <source>
        <dbReference type="EMBL" id="VDO83269.1"/>
    </source>
</evidence>
<keyword evidence="4" id="KW-1185">Reference proteome</keyword>
<dbReference type="WBParaSite" id="HPBE_0001002201-mRNA-1">
    <property type="protein sequence ID" value="HPBE_0001002201-mRNA-1"/>
    <property type="gene ID" value="HPBE_0001002201"/>
</dbReference>
<evidence type="ECO:0000313" key="5">
    <source>
        <dbReference type="WBParaSite" id="HPBE_0001002201-mRNA-1"/>
    </source>
</evidence>
<evidence type="ECO:0000256" key="1">
    <source>
        <dbReference type="SAM" id="Phobius"/>
    </source>
</evidence>
<keyword evidence="1" id="KW-0812">Transmembrane</keyword>
<accession>A0A183FQK6</accession>
<keyword evidence="2" id="KW-0732">Signal</keyword>
<keyword evidence="1" id="KW-1133">Transmembrane helix</keyword>
<reference evidence="3 4" key="1">
    <citation type="submission" date="2018-11" db="EMBL/GenBank/DDBJ databases">
        <authorList>
            <consortium name="Pathogen Informatics"/>
        </authorList>
    </citation>
    <scope>NUCLEOTIDE SEQUENCE [LARGE SCALE GENOMIC DNA]</scope>
</reference>
<dbReference type="AlphaFoldDB" id="A0A183FQK6"/>
<evidence type="ECO:0000313" key="4">
    <source>
        <dbReference type="Proteomes" id="UP000050761"/>
    </source>
</evidence>
<dbReference type="OrthoDB" id="5771442at2759"/>
<dbReference type="Proteomes" id="UP000050761">
    <property type="component" value="Unassembled WGS sequence"/>
</dbReference>
<reference evidence="5" key="2">
    <citation type="submission" date="2019-09" db="UniProtKB">
        <authorList>
            <consortium name="WormBaseParasite"/>
        </authorList>
    </citation>
    <scope>IDENTIFICATION</scope>
</reference>
<sequence length="86" mass="9614">MMWTLRVLFLCVFMLVSIHAFEPCAIDGEATSGRGEAERDDSPSTMFLQSDHLLAFVNAIVISVVVVFLHCHRSSPRDDQIPPTHT</sequence>
<keyword evidence="1" id="KW-0472">Membrane</keyword>
<dbReference type="EMBL" id="UZAH01026623">
    <property type="protein sequence ID" value="VDO83269.1"/>
    <property type="molecule type" value="Genomic_DNA"/>
</dbReference>